<dbReference type="InterPro" id="IPR013083">
    <property type="entry name" value="Znf_RING/FYVE/PHD"/>
</dbReference>
<dbReference type="InterPro" id="IPR047535">
    <property type="entry name" value="RING-HC_RBR_parkin"/>
</dbReference>
<dbReference type="GO" id="GO:0008270">
    <property type="term" value="F:zinc ion binding"/>
    <property type="evidence" value="ECO:0007669"/>
    <property type="project" value="UniProtKB-KW"/>
</dbReference>
<dbReference type="InterPro" id="IPR041170">
    <property type="entry name" value="Znf-RING_14"/>
</dbReference>
<comment type="subcellular location">
    <subcellularLocation>
        <location evidence="3">Cytoplasm</location>
        <location evidence="3">Cytosol</location>
    </subcellularLocation>
    <subcellularLocation>
        <location evidence="2">Mitochondrion</location>
    </subcellularLocation>
</comment>
<dbReference type="CTD" id="40336"/>
<dbReference type="UniPathway" id="UPA00143"/>
<evidence type="ECO:0000256" key="17">
    <source>
        <dbReference type="ARBA" id="ARBA00029442"/>
    </source>
</evidence>
<dbReference type="Pfam" id="PF22605">
    <property type="entry name" value="IBR_2"/>
    <property type="match status" value="1"/>
</dbReference>
<dbReference type="GO" id="GO:0009896">
    <property type="term" value="P:positive regulation of catabolic process"/>
    <property type="evidence" value="ECO:0007669"/>
    <property type="project" value="UniProtKB-ARBA"/>
</dbReference>
<keyword evidence="6" id="KW-0963">Cytoplasm</keyword>
<dbReference type="InterPro" id="IPR047536">
    <property type="entry name" value="Rcat_RBR_parkin"/>
</dbReference>
<dbReference type="SMART" id="SM00647">
    <property type="entry name" value="IBR"/>
    <property type="match status" value="2"/>
</dbReference>
<comment type="catalytic activity">
    <reaction evidence="1">
        <text>[E2 ubiquitin-conjugating enzyme]-S-ubiquitinyl-L-cysteine + [acceptor protein]-L-lysine = [E2 ubiquitin-conjugating enzyme]-L-cysteine + [acceptor protein]-N(6)-ubiquitinyl-L-lysine.</text>
        <dbReference type="EC" id="2.3.2.31"/>
    </reaction>
</comment>
<evidence type="ECO:0000256" key="14">
    <source>
        <dbReference type="ARBA" id="ARBA00022843"/>
    </source>
</evidence>
<dbReference type="SUPFAM" id="SSF57850">
    <property type="entry name" value="RING/U-box"/>
    <property type="match status" value="3"/>
</dbReference>
<evidence type="ECO:0000256" key="1">
    <source>
        <dbReference type="ARBA" id="ARBA00001798"/>
    </source>
</evidence>
<keyword evidence="13" id="KW-0862">Zinc</keyword>
<evidence type="ECO:0000256" key="8">
    <source>
        <dbReference type="ARBA" id="ARBA00022679"/>
    </source>
</evidence>
<keyword evidence="23" id="KW-1185">Reference proteome</keyword>
<evidence type="ECO:0000256" key="9">
    <source>
        <dbReference type="ARBA" id="ARBA00022723"/>
    </source>
</evidence>
<dbReference type="Proteomes" id="UP000075903">
    <property type="component" value="Unassembled WGS sequence"/>
</dbReference>
<dbReference type="SMART" id="SM00213">
    <property type="entry name" value="UBQ"/>
    <property type="match status" value="1"/>
</dbReference>
<evidence type="ECO:0000256" key="11">
    <source>
        <dbReference type="ARBA" id="ARBA00022771"/>
    </source>
</evidence>
<dbReference type="PIRSF" id="PIRSF037880">
    <property type="entry name" value="Parkin"/>
    <property type="match status" value="1"/>
</dbReference>
<keyword evidence="9" id="KW-0479">Metal-binding</keyword>
<dbReference type="GO" id="GO:0061630">
    <property type="term" value="F:ubiquitin protein ligase activity"/>
    <property type="evidence" value="ECO:0007669"/>
    <property type="project" value="UniProtKB-EC"/>
</dbReference>
<dbReference type="InterPro" id="IPR044066">
    <property type="entry name" value="TRIAD_supradom"/>
</dbReference>
<evidence type="ECO:0000256" key="10">
    <source>
        <dbReference type="ARBA" id="ARBA00022737"/>
    </source>
</evidence>
<dbReference type="GO" id="GO:0016567">
    <property type="term" value="P:protein ubiquitination"/>
    <property type="evidence" value="ECO:0007669"/>
    <property type="project" value="UniProtKB-UniPathway"/>
</dbReference>
<evidence type="ECO:0000259" key="21">
    <source>
        <dbReference type="PROSITE" id="PS51873"/>
    </source>
</evidence>
<dbReference type="PROSITE" id="PS50053">
    <property type="entry name" value="UBIQUITIN_2"/>
    <property type="match status" value="1"/>
</dbReference>
<keyword evidence="14" id="KW-0832">Ubl conjugation</keyword>
<keyword evidence="11" id="KW-0863">Zinc-finger</keyword>
<dbReference type="InterPro" id="IPR041565">
    <property type="entry name" value="Parkin_Znf-RING"/>
</dbReference>
<dbReference type="KEGG" id="amer:121594088"/>
<name>A0A182UYF9_ANOME</name>
<feature type="domain" description="Ubiquitin-like" evidence="20">
    <location>
        <begin position="30"/>
        <end position="105"/>
    </location>
</feature>
<dbReference type="EC" id="2.3.2.31" evidence="5"/>
<feature type="active site" evidence="19">
    <location>
        <position position="459"/>
    </location>
</feature>
<dbReference type="InterPro" id="IPR029071">
    <property type="entry name" value="Ubiquitin-like_domsf"/>
</dbReference>
<dbReference type="Pfam" id="PF17976">
    <property type="entry name" value="zf-RING_12"/>
    <property type="match status" value="1"/>
</dbReference>
<dbReference type="RefSeq" id="XP_041772967.1">
    <property type="nucleotide sequence ID" value="XM_041917033.1"/>
</dbReference>
<dbReference type="PROSITE" id="PS51873">
    <property type="entry name" value="TRIAD"/>
    <property type="match status" value="1"/>
</dbReference>
<dbReference type="InterPro" id="IPR000626">
    <property type="entry name" value="Ubiquitin-like_dom"/>
</dbReference>
<evidence type="ECO:0000313" key="23">
    <source>
        <dbReference type="Proteomes" id="UP000075903"/>
    </source>
</evidence>
<keyword evidence="15" id="KW-0072">Autophagy</keyword>
<organism evidence="22 23">
    <name type="scientific">Anopheles merus</name>
    <name type="common">Mosquito</name>
    <dbReference type="NCBI Taxonomy" id="30066"/>
    <lineage>
        <taxon>Eukaryota</taxon>
        <taxon>Metazoa</taxon>
        <taxon>Ecdysozoa</taxon>
        <taxon>Arthropoda</taxon>
        <taxon>Hexapoda</taxon>
        <taxon>Insecta</taxon>
        <taxon>Pterygota</taxon>
        <taxon>Neoptera</taxon>
        <taxon>Endopterygota</taxon>
        <taxon>Diptera</taxon>
        <taxon>Nematocera</taxon>
        <taxon>Culicoidea</taxon>
        <taxon>Culicidae</taxon>
        <taxon>Anophelinae</taxon>
        <taxon>Anopheles</taxon>
    </lineage>
</organism>
<evidence type="ECO:0000256" key="7">
    <source>
        <dbReference type="ARBA" id="ARBA00022553"/>
    </source>
</evidence>
<evidence type="ECO:0000256" key="16">
    <source>
        <dbReference type="ARBA" id="ARBA00023128"/>
    </source>
</evidence>
<proteinExistence type="inferred from homology"/>
<dbReference type="FunFam" id="3.10.20.90:FF:000484">
    <property type="entry name" value="E3 ubiquitin-protein ligase parkin"/>
    <property type="match status" value="1"/>
</dbReference>
<evidence type="ECO:0000256" key="18">
    <source>
        <dbReference type="ARBA" id="ARBA00029536"/>
    </source>
</evidence>
<keyword evidence="16" id="KW-0496">Mitochondrion</keyword>
<dbReference type="InterPro" id="IPR054694">
    <property type="entry name" value="Parkin-like_IBR"/>
</dbReference>
<evidence type="ECO:0000256" key="12">
    <source>
        <dbReference type="ARBA" id="ARBA00022786"/>
    </source>
</evidence>
<dbReference type="AlphaFoldDB" id="A0A182UYF9"/>
<dbReference type="Gene3D" id="3.10.20.90">
    <property type="entry name" value="Phosphatidylinositol 3-kinase Catalytic Subunit, Chain A, domain 1"/>
    <property type="match status" value="1"/>
</dbReference>
<keyword evidence="7" id="KW-0597">Phosphoprotein</keyword>
<dbReference type="Pfam" id="PF17978">
    <property type="entry name" value="zf-RING_14"/>
    <property type="match status" value="1"/>
</dbReference>
<comment type="similarity">
    <text evidence="17">Belongs to the RBR family. Parkin subfamily.</text>
</comment>
<evidence type="ECO:0000256" key="13">
    <source>
        <dbReference type="ARBA" id="ARBA00022833"/>
    </source>
</evidence>
<dbReference type="Gene3D" id="1.20.120.1750">
    <property type="match status" value="1"/>
</dbReference>
<keyword evidence="8" id="KW-0808">Transferase</keyword>
<dbReference type="GO" id="GO:0000423">
    <property type="term" value="P:mitophagy"/>
    <property type="evidence" value="ECO:0007669"/>
    <property type="project" value="UniProtKB-ARBA"/>
</dbReference>
<evidence type="ECO:0000256" key="3">
    <source>
        <dbReference type="ARBA" id="ARBA00004514"/>
    </source>
</evidence>
<evidence type="ECO:0000256" key="4">
    <source>
        <dbReference type="ARBA" id="ARBA00004906"/>
    </source>
</evidence>
<dbReference type="CDD" id="cd16627">
    <property type="entry name" value="RING-HC_RBR_parkin"/>
    <property type="match status" value="1"/>
</dbReference>
<dbReference type="Gene3D" id="2.20.25.20">
    <property type="match status" value="1"/>
</dbReference>
<dbReference type="STRING" id="30066.A0A182UYF9"/>
<dbReference type="VEuPathDB" id="VectorBase:AMEM005810"/>
<dbReference type="CDD" id="cd20357">
    <property type="entry name" value="Rcat_RBR_parkin"/>
    <property type="match status" value="1"/>
</dbReference>
<dbReference type="GO" id="GO:0022603">
    <property type="term" value="P:regulation of anatomical structure morphogenesis"/>
    <property type="evidence" value="ECO:0007669"/>
    <property type="project" value="UniProtKB-ARBA"/>
</dbReference>
<dbReference type="CDD" id="cd21382">
    <property type="entry name" value="RING0_parkin"/>
    <property type="match status" value="1"/>
</dbReference>
<keyword evidence="10" id="KW-0677">Repeat</keyword>
<dbReference type="GO" id="GO:0005739">
    <property type="term" value="C:mitochondrion"/>
    <property type="evidence" value="ECO:0007669"/>
    <property type="project" value="UniProtKB-SubCell"/>
</dbReference>
<evidence type="ECO:0000256" key="5">
    <source>
        <dbReference type="ARBA" id="ARBA00012251"/>
    </source>
</evidence>
<dbReference type="FunFam" id="2.20.25.20:FF:000008">
    <property type="entry name" value="E3 ubiquitin-protein ligase parkin"/>
    <property type="match status" value="1"/>
</dbReference>
<dbReference type="InterPro" id="IPR002867">
    <property type="entry name" value="IBR_dom"/>
</dbReference>
<sequence length="492" mass="55173">MFDLFGFIRQLIGSMLAIFSFGKKKLSNSLSVYVKTNTGNTLAVDLEPHMDIKDVKEMVAPRLGLEPQELKIIFAGRELSDTTTISECDLGQQSIIHVVKSRPTAIKTPQKRQAKPALNATISEEPSPEEQQQQQQHNKPLSETMSELTVLDERNGDQSIPIGRTKAHFFVYCSQCEKVCTGKLRVRCGICGSGAFTVHRDPTCWDDVLKRKRITGHCENYEVPCVENDEGEPPFTEFYFKCSEHSSGGEKDFAAPLSLIKTNHKNIPCIACTDTSETILVFPCVAGHVSCLDCFRQYCVTRLLERQFVEHPTGGYTLQCPAGCDNSFIEDVHHFKLLNKEQYERYQRFATEEFVLKNGGVLCPQPGCGMGLLVDPECRRIQCQNGCGYVFCRSCLQGYHIGECFETPTPSTPGNEQGYAIDPLRASEARWDEATKIAIKVTTKPCPQCRTATERDGGCMHMVCTRSGCGFEWCWVCQTPWTRDCMAAHWFG</sequence>
<evidence type="ECO:0000256" key="19">
    <source>
        <dbReference type="PIRSR" id="PIRSR037880-1"/>
    </source>
</evidence>
<dbReference type="PRINTS" id="PR01475">
    <property type="entry name" value="PARKIN"/>
</dbReference>
<protein>
    <recommendedName>
        <fullName evidence="18">E3 ubiquitin-protein ligase parkin</fullName>
        <ecNumber evidence="5">2.3.2.31</ecNumber>
    </recommendedName>
</protein>
<dbReference type="GO" id="GO:0005829">
    <property type="term" value="C:cytosol"/>
    <property type="evidence" value="ECO:0007669"/>
    <property type="project" value="UniProtKB-SubCell"/>
</dbReference>
<evidence type="ECO:0000313" key="22">
    <source>
        <dbReference type="EnsemblMetazoa" id="AMEM005810-PA"/>
    </source>
</evidence>
<evidence type="ECO:0000259" key="20">
    <source>
        <dbReference type="PROSITE" id="PS50053"/>
    </source>
</evidence>
<comment type="pathway">
    <text evidence="4">Protein modification; protein ubiquitination.</text>
</comment>
<dbReference type="EnsemblMetazoa" id="AMEM005810-RA">
    <property type="protein sequence ID" value="AMEM005810-PA"/>
    <property type="gene ID" value="AMEM005810"/>
</dbReference>
<keyword evidence="12" id="KW-0833">Ubl conjugation pathway</keyword>
<evidence type="ECO:0000256" key="2">
    <source>
        <dbReference type="ARBA" id="ARBA00004173"/>
    </source>
</evidence>
<evidence type="ECO:0000256" key="6">
    <source>
        <dbReference type="ARBA" id="ARBA00022490"/>
    </source>
</evidence>
<dbReference type="InterPro" id="IPR031127">
    <property type="entry name" value="E3_UB_ligase_RBR"/>
</dbReference>
<dbReference type="FunFam" id="1.20.120.1750:FF:000009">
    <property type="entry name" value="E3 ubiquitin-protein ligase parkin"/>
    <property type="match status" value="1"/>
</dbReference>
<dbReference type="GeneID" id="121594088"/>
<reference evidence="22" key="1">
    <citation type="submission" date="2020-05" db="UniProtKB">
        <authorList>
            <consortium name="EnsemblMetazoa"/>
        </authorList>
    </citation>
    <scope>IDENTIFICATION</scope>
    <source>
        <strain evidence="22">MAF</strain>
    </source>
</reference>
<dbReference type="SUPFAM" id="SSF54236">
    <property type="entry name" value="Ubiquitin-like"/>
    <property type="match status" value="1"/>
</dbReference>
<dbReference type="Pfam" id="PF00240">
    <property type="entry name" value="ubiquitin"/>
    <property type="match status" value="1"/>
</dbReference>
<dbReference type="CDD" id="cd20340">
    <property type="entry name" value="BRcat_RBR_parkin"/>
    <property type="match status" value="1"/>
</dbReference>
<evidence type="ECO:0000256" key="15">
    <source>
        <dbReference type="ARBA" id="ARBA00023006"/>
    </source>
</evidence>
<dbReference type="GO" id="GO:0006950">
    <property type="term" value="P:response to stress"/>
    <property type="evidence" value="ECO:0007669"/>
    <property type="project" value="UniProtKB-ARBA"/>
</dbReference>
<dbReference type="InterPro" id="IPR047534">
    <property type="entry name" value="BRcat_RBR_parkin"/>
</dbReference>
<dbReference type="Gene3D" id="3.30.40.10">
    <property type="entry name" value="Zinc/RING finger domain, C3HC4 (zinc finger)"/>
    <property type="match status" value="1"/>
</dbReference>
<dbReference type="VEuPathDB" id="VectorBase:AMEM21_015256"/>
<dbReference type="FunFam" id="3.30.40.10:FF:001226">
    <property type="entry name" value="E3 ubiquitin-protein ligase parkin"/>
    <property type="match status" value="1"/>
</dbReference>
<dbReference type="PANTHER" id="PTHR11685">
    <property type="entry name" value="RBR FAMILY RING FINGER AND IBR DOMAIN-CONTAINING"/>
    <property type="match status" value="1"/>
</dbReference>
<feature type="domain" description="RING-type" evidence="21">
    <location>
        <begin position="265"/>
        <end position="492"/>
    </location>
</feature>
<accession>A0A182UYF9</accession>
<dbReference type="InterPro" id="IPR003977">
    <property type="entry name" value="Parkin"/>
</dbReference>
<dbReference type="GO" id="GO:1902532">
    <property type="term" value="P:negative regulation of intracellular signal transduction"/>
    <property type="evidence" value="ECO:0007669"/>
    <property type="project" value="UniProtKB-ARBA"/>
</dbReference>